<dbReference type="PANTHER" id="PTHR12461">
    <property type="entry name" value="HYPOXIA-INDUCIBLE FACTOR 1 ALPHA INHIBITOR-RELATED"/>
    <property type="match status" value="1"/>
</dbReference>
<dbReference type="AlphaFoldDB" id="A0A239JA24"/>
<dbReference type="EMBL" id="FZPA01000009">
    <property type="protein sequence ID" value="SNT02629.1"/>
    <property type="molecule type" value="Genomic_DNA"/>
</dbReference>
<evidence type="ECO:0000259" key="1">
    <source>
        <dbReference type="PROSITE" id="PS51184"/>
    </source>
</evidence>
<dbReference type="InterPro" id="IPR003347">
    <property type="entry name" value="JmjC_dom"/>
</dbReference>
<dbReference type="PROSITE" id="PS51184">
    <property type="entry name" value="JMJC"/>
    <property type="match status" value="1"/>
</dbReference>
<protein>
    <submittedName>
        <fullName evidence="2">Cupin-like domain-containing protein</fullName>
    </submittedName>
</protein>
<reference evidence="2 3" key="1">
    <citation type="submission" date="2017-06" db="EMBL/GenBank/DDBJ databases">
        <authorList>
            <person name="Kim H.J."/>
            <person name="Triplett B.A."/>
        </authorList>
    </citation>
    <scope>NUCLEOTIDE SEQUENCE [LARGE SCALE GENOMIC DNA]</scope>
    <source>
        <strain evidence="2 3">DS15</strain>
    </source>
</reference>
<evidence type="ECO:0000313" key="3">
    <source>
        <dbReference type="Proteomes" id="UP000198339"/>
    </source>
</evidence>
<sequence>MSALGPLPSIAEVDAADAASFAELRAERRPAVLRGLVAGWPAVAAARRGDAGIVDYLVDCAPTRPVSGIMAPAEAHGRFFYNDDLTGLNFRRLNGRLEDFLRELLRIAGAEAPPAMAVQSEAIAELLPPFARANRLDLLPHVAPRIWIGNRIRVAPHYDLMENVACCVAGRRRFTLFPPDQLANLYPGPFELTPAGTPISMVDPADPDLERYPKFAIAWGSASEATLEPGDALYIPYMWWHGVESLEAVSILVNYWWTDHDAALGAPYDALLHNLFAFRHLPPADRAIWRDLLDHYVFEVNGDPAAHLPPHAQGILGPASPQRLGAMRTMLRRIFGGSER</sequence>
<dbReference type="InterPro" id="IPR041667">
    <property type="entry name" value="Cupin_8"/>
</dbReference>
<dbReference type="PANTHER" id="PTHR12461:SF105">
    <property type="entry name" value="HYPOXIA-INDUCIBLE FACTOR 1-ALPHA INHIBITOR"/>
    <property type="match status" value="1"/>
</dbReference>
<dbReference type="Proteomes" id="UP000198339">
    <property type="component" value="Unassembled WGS sequence"/>
</dbReference>
<dbReference type="RefSeq" id="WP_245836779.1">
    <property type="nucleotide sequence ID" value="NZ_FZPA01000009.1"/>
</dbReference>
<dbReference type="Gene3D" id="2.60.120.10">
    <property type="entry name" value="Jelly Rolls"/>
    <property type="match status" value="1"/>
</dbReference>
<dbReference type="InterPro" id="IPR014710">
    <property type="entry name" value="RmlC-like_jellyroll"/>
</dbReference>
<dbReference type="SUPFAM" id="SSF51197">
    <property type="entry name" value="Clavaminate synthase-like"/>
    <property type="match status" value="1"/>
</dbReference>
<feature type="domain" description="JmjC" evidence="1">
    <location>
        <begin position="116"/>
        <end position="272"/>
    </location>
</feature>
<name>A0A239JA24_9SPHN</name>
<proteinExistence type="predicted"/>
<organism evidence="2 3">
    <name type="scientific">Sphingopyxis indica</name>
    <dbReference type="NCBI Taxonomy" id="436663"/>
    <lineage>
        <taxon>Bacteria</taxon>
        <taxon>Pseudomonadati</taxon>
        <taxon>Pseudomonadota</taxon>
        <taxon>Alphaproteobacteria</taxon>
        <taxon>Sphingomonadales</taxon>
        <taxon>Sphingomonadaceae</taxon>
        <taxon>Sphingopyxis</taxon>
    </lineage>
</organism>
<keyword evidence="3" id="KW-1185">Reference proteome</keyword>
<dbReference type="SMART" id="SM00558">
    <property type="entry name" value="JmjC"/>
    <property type="match status" value="1"/>
</dbReference>
<gene>
    <name evidence="2" type="ORF">SAMN06295955_109150</name>
</gene>
<accession>A0A239JA24</accession>
<dbReference type="Pfam" id="PF13621">
    <property type="entry name" value="Cupin_8"/>
    <property type="match status" value="1"/>
</dbReference>
<evidence type="ECO:0000313" key="2">
    <source>
        <dbReference type="EMBL" id="SNT02629.1"/>
    </source>
</evidence>